<keyword evidence="1" id="KW-0812">Transmembrane</keyword>
<dbReference type="Pfam" id="PF07670">
    <property type="entry name" value="Gate"/>
    <property type="match status" value="1"/>
</dbReference>
<dbReference type="AlphaFoldDB" id="E1YHH2"/>
<keyword evidence="1" id="KW-0472">Membrane</keyword>
<gene>
    <name evidence="3" type="ORF">N47_D29000</name>
</gene>
<sequence>MNIIWLVLITVSIITAVFTGKLEDLTKAIFDGAKTAVEISLFLAGIVSLWLGITRIIEESGLIYKISRFFKPVISRLFKNIPENHPAVSSITLNILANFFGLGNAATPLGIKAMQDLQTLNEDKENLTFEMMLFIVVNTASIQFVPFTIVGILSDFGSSNPSGIVFPTLCATLISAVIAVCILFLFKRLAK</sequence>
<protein>
    <submittedName>
        <fullName evidence="3">Spore maturation protein A</fullName>
    </submittedName>
</protein>
<evidence type="ECO:0000256" key="1">
    <source>
        <dbReference type="SAM" id="Phobius"/>
    </source>
</evidence>
<feature type="transmembrane region" description="Helical" evidence="1">
    <location>
        <begin position="164"/>
        <end position="186"/>
    </location>
</feature>
<evidence type="ECO:0000313" key="3">
    <source>
        <dbReference type="EMBL" id="CBX30091.1"/>
    </source>
</evidence>
<feature type="transmembrane region" description="Helical" evidence="1">
    <location>
        <begin position="131"/>
        <end position="152"/>
    </location>
</feature>
<feature type="domain" description="Nucleoside transporter/FeoB GTPase Gate" evidence="2">
    <location>
        <begin position="43"/>
        <end position="154"/>
    </location>
</feature>
<organism evidence="3">
    <name type="scientific">uncultured Desulfobacterium sp</name>
    <dbReference type="NCBI Taxonomy" id="201089"/>
    <lineage>
        <taxon>Bacteria</taxon>
        <taxon>Pseudomonadati</taxon>
        <taxon>Thermodesulfobacteriota</taxon>
        <taxon>Desulfobacteria</taxon>
        <taxon>Desulfobacterales</taxon>
        <taxon>Desulfobacteriaceae</taxon>
        <taxon>Desulfobacterium</taxon>
        <taxon>environmental samples</taxon>
    </lineage>
</organism>
<reference evidence="3" key="1">
    <citation type="journal article" date="2011" name="Environ. Microbiol.">
        <title>Genomic insights into the metabolic potential of the polycyclic aromatic hydrocarbon degrading sulfate-reducing Deltaproteobacterium N47.</title>
        <authorList>
            <person name="Bergmann F."/>
            <person name="Selesi D."/>
            <person name="Weinmaier T."/>
            <person name="Tischler P."/>
            <person name="Rattei T."/>
            <person name="Meckenstock R.U."/>
        </authorList>
    </citation>
    <scope>NUCLEOTIDE SEQUENCE</scope>
</reference>
<evidence type="ECO:0000259" key="2">
    <source>
        <dbReference type="Pfam" id="PF07670"/>
    </source>
</evidence>
<keyword evidence="1" id="KW-1133">Transmembrane helix</keyword>
<feature type="transmembrane region" description="Helical" evidence="1">
    <location>
        <begin position="35"/>
        <end position="57"/>
    </location>
</feature>
<accession>E1YHH2</accession>
<dbReference type="EMBL" id="FR695874">
    <property type="protein sequence ID" value="CBX30091.1"/>
    <property type="molecule type" value="Genomic_DNA"/>
</dbReference>
<dbReference type="InterPro" id="IPR011642">
    <property type="entry name" value="Gate_dom"/>
</dbReference>
<proteinExistence type="predicted"/>
<name>E1YHH2_9BACT</name>